<dbReference type="EMBL" id="JAHLFW010000096">
    <property type="protein sequence ID" value="MBU3838982.1"/>
    <property type="molecule type" value="Genomic_DNA"/>
</dbReference>
<keyword evidence="1" id="KW-0472">Membrane</keyword>
<dbReference type="Proteomes" id="UP000783796">
    <property type="component" value="Unassembled WGS sequence"/>
</dbReference>
<keyword evidence="1" id="KW-0812">Transmembrane</keyword>
<protein>
    <recommendedName>
        <fullName evidence="4">Transmembrane protein</fullName>
    </recommendedName>
</protein>
<organism evidence="2 3">
    <name type="scientific">Candidatus Phocaeicola faecigallinarum</name>
    <dbReference type="NCBI Taxonomy" id="2838732"/>
    <lineage>
        <taxon>Bacteria</taxon>
        <taxon>Pseudomonadati</taxon>
        <taxon>Bacteroidota</taxon>
        <taxon>Bacteroidia</taxon>
        <taxon>Bacteroidales</taxon>
        <taxon>Bacteroidaceae</taxon>
        <taxon>Phocaeicola</taxon>
    </lineage>
</organism>
<reference evidence="2" key="2">
    <citation type="submission" date="2021-04" db="EMBL/GenBank/DDBJ databases">
        <authorList>
            <person name="Gilroy R."/>
        </authorList>
    </citation>
    <scope>NUCLEOTIDE SEQUENCE</scope>
    <source>
        <strain evidence="2">G4-2901</strain>
    </source>
</reference>
<comment type="caution">
    <text evidence="2">The sequence shown here is derived from an EMBL/GenBank/DDBJ whole genome shotgun (WGS) entry which is preliminary data.</text>
</comment>
<proteinExistence type="predicted"/>
<sequence>MSDITILVAVLALALWPAIIVYLSWRREKKIISCLKNETPATKTPKLSTEELIVSTLKKMGCNPEKNEEGNIGFMYQGDDFYLSFQEDVPFVMIWYPWWGTINADNPVLPYLKEVINAVNISSFITTVFMAENEGDKEIGIHSHCHTFFTEDGLEPEEHLKLILDSFFDTRNAIKENIDKLGSAISEEDEGTKKERVIVKGFSAYKENSKPIENKQVEEEKKK</sequence>
<gene>
    <name evidence="2" type="ORF">H9777_11870</name>
</gene>
<keyword evidence="1" id="KW-1133">Transmembrane helix</keyword>
<evidence type="ECO:0000313" key="3">
    <source>
        <dbReference type="Proteomes" id="UP000783796"/>
    </source>
</evidence>
<name>A0A948TCX4_9BACT</name>
<evidence type="ECO:0000256" key="1">
    <source>
        <dbReference type="SAM" id="Phobius"/>
    </source>
</evidence>
<accession>A0A948TCX4</accession>
<dbReference type="AlphaFoldDB" id="A0A948TCX4"/>
<reference evidence="2" key="1">
    <citation type="journal article" date="2021" name="PeerJ">
        <title>Extensive microbial diversity within the chicken gut microbiome revealed by metagenomics and culture.</title>
        <authorList>
            <person name="Gilroy R."/>
            <person name="Ravi A."/>
            <person name="Getino M."/>
            <person name="Pursley I."/>
            <person name="Horton D.L."/>
            <person name="Alikhan N.F."/>
            <person name="Baker D."/>
            <person name="Gharbi K."/>
            <person name="Hall N."/>
            <person name="Watson M."/>
            <person name="Adriaenssens E.M."/>
            <person name="Foster-Nyarko E."/>
            <person name="Jarju S."/>
            <person name="Secka A."/>
            <person name="Antonio M."/>
            <person name="Oren A."/>
            <person name="Chaudhuri R.R."/>
            <person name="La Ragione R."/>
            <person name="Hildebrand F."/>
            <person name="Pallen M.J."/>
        </authorList>
    </citation>
    <scope>NUCLEOTIDE SEQUENCE</scope>
    <source>
        <strain evidence="2">G4-2901</strain>
    </source>
</reference>
<evidence type="ECO:0008006" key="4">
    <source>
        <dbReference type="Google" id="ProtNLM"/>
    </source>
</evidence>
<evidence type="ECO:0000313" key="2">
    <source>
        <dbReference type="EMBL" id="MBU3838982.1"/>
    </source>
</evidence>
<feature type="transmembrane region" description="Helical" evidence="1">
    <location>
        <begin position="6"/>
        <end position="25"/>
    </location>
</feature>